<gene>
    <name evidence="2" type="ORF">LLEC1_05019</name>
</gene>
<evidence type="ECO:0000313" key="2">
    <source>
        <dbReference type="EMBL" id="OAR00010.1"/>
    </source>
</evidence>
<accession>A0A179IE21</accession>
<comment type="caution">
    <text evidence="2">The sequence shown here is derived from an EMBL/GenBank/DDBJ whole genome shotgun (WGS) entry which is preliminary data.</text>
</comment>
<dbReference type="OMA" id="QSMANAC"/>
<dbReference type="Gene3D" id="6.10.250.3440">
    <property type="match status" value="1"/>
</dbReference>
<organism evidence="2 3">
    <name type="scientific">Cordyceps confragosa</name>
    <name type="common">Lecanicillium lecanii</name>
    <dbReference type="NCBI Taxonomy" id="2714763"/>
    <lineage>
        <taxon>Eukaryota</taxon>
        <taxon>Fungi</taxon>
        <taxon>Dikarya</taxon>
        <taxon>Ascomycota</taxon>
        <taxon>Pezizomycotina</taxon>
        <taxon>Sordariomycetes</taxon>
        <taxon>Hypocreomycetidae</taxon>
        <taxon>Hypocreales</taxon>
        <taxon>Cordycipitaceae</taxon>
        <taxon>Akanthomyces</taxon>
    </lineage>
</organism>
<dbReference type="PANTHER" id="PTHR39150:SF1">
    <property type="entry name" value="LARGE RIBOSOMAL SUBUNIT PROTEIN ML40"/>
    <property type="match status" value="1"/>
</dbReference>
<protein>
    <submittedName>
        <fullName evidence="2">Uncharacterized protein</fullName>
    </submittedName>
</protein>
<evidence type="ECO:0000313" key="3">
    <source>
        <dbReference type="Proteomes" id="UP000243081"/>
    </source>
</evidence>
<feature type="region of interest" description="Disordered" evidence="1">
    <location>
        <begin position="49"/>
        <end position="78"/>
    </location>
</feature>
<reference evidence="2 3" key="1">
    <citation type="submission" date="2016-03" db="EMBL/GenBank/DDBJ databases">
        <title>Fine-scale spatial genetic structure of a fungal parasite of coffee scale insects.</title>
        <authorList>
            <person name="Jackson D."/>
            <person name="Zemenick K.A."/>
            <person name="Malloure B."/>
            <person name="Quandt C.A."/>
            <person name="James T.Y."/>
        </authorList>
    </citation>
    <scope>NUCLEOTIDE SEQUENCE [LARGE SCALE GENOMIC DNA]</scope>
    <source>
        <strain evidence="2 3">UM487</strain>
    </source>
</reference>
<dbReference type="AlphaFoldDB" id="A0A179IE21"/>
<dbReference type="GO" id="GO:0003735">
    <property type="term" value="F:structural constituent of ribosome"/>
    <property type="evidence" value="ECO:0007669"/>
    <property type="project" value="InterPro"/>
</dbReference>
<name>A0A179IE21_CORDF</name>
<dbReference type="PANTHER" id="PTHR39150">
    <property type="entry name" value="54S RIBOSOMAL PROTEIN L28, MITOCHONDRIAL"/>
    <property type="match status" value="1"/>
</dbReference>
<dbReference type="InterPro" id="IPR042831">
    <property type="entry name" value="Ribosomal_mL40_fung"/>
</dbReference>
<evidence type="ECO:0000256" key="1">
    <source>
        <dbReference type="SAM" id="MobiDB-lite"/>
    </source>
</evidence>
<dbReference type="OrthoDB" id="2098203at2759"/>
<dbReference type="Proteomes" id="UP000243081">
    <property type="component" value="Unassembled WGS sequence"/>
</dbReference>
<sequence>MTSTLSITRLLGGLSLQQTFTPRTTPVMLSSTLRSFSTTPASLARKVTPQTMKKGGAAGKFKPSTPKRKAKGRPTGLTESAKKVRTLKQNMFSPAPPPLRMARQRHLRHWTIHRAWQLFRRQQHEAQHKERSRMQAGMWNACEALRTATGPGERGEGYLYRVAMEKRGVWNGDAIPIEYARMQTETPAVEAWNHEWKR</sequence>
<keyword evidence="3" id="KW-1185">Reference proteome</keyword>
<proteinExistence type="predicted"/>
<dbReference type="EMBL" id="LUKN01001908">
    <property type="protein sequence ID" value="OAR00010.1"/>
    <property type="molecule type" value="Genomic_DNA"/>
</dbReference>
<dbReference type="GO" id="GO:0005739">
    <property type="term" value="C:mitochondrion"/>
    <property type="evidence" value="ECO:0007669"/>
    <property type="project" value="GOC"/>
</dbReference>
<dbReference type="GO" id="GO:0032543">
    <property type="term" value="P:mitochondrial translation"/>
    <property type="evidence" value="ECO:0007669"/>
    <property type="project" value="InterPro"/>
</dbReference>